<proteinExistence type="predicted"/>
<dbReference type="RefSeq" id="WP_262653228.1">
    <property type="nucleotide sequence ID" value="NZ_JAOQKE010000001.1"/>
</dbReference>
<keyword evidence="1" id="KW-1133">Transmembrane helix</keyword>
<comment type="caution">
    <text evidence="2">The sequence shown here is derived from an EMBL/GenBank/DDBJ whole genome shotgun (WGS) entry which is preliminary data.</text>
</comment>
<evidence type="ECO:0000313" key="2">
    <source>
        <dbReference type="EMBL" id="MCU6724013.1"/>
    </source>
</evidence>
<organism evidence="2 3">
    <name type="scientific">Muricoprocola aceti</name>
    <dbReference type="NCBI Taxonomy" id="2981772"/>
    <lineage>
        <taxon>Bacteria</taxon>
        <taxon>Bacillati</taxon>
        <taxon>Bacillota</taxon>
        <taxon>Clostridia</taxon>
        <taxon>Lachnospirales</taxon>
        <taxon>Lachnospiraceae</taxon>
        <taxon>Muricoprocola</taxon>
    </lineage>
</organism>
<name>A0ABT2SHT5_9FIRM</name>
<evidence type="ECO:0008006" key="4">
    <source>
        <dbReference type="Google" id="ProtNLM"/>
    </source>
</evidence>
<evidence type="ECO:0000313" key="3">
    <source>
        <dbReference type="Proteomes" id="UP001652338"/>
    </source>
</evidence>
<evidence type="ECO:0000256" key="1">
    <source>
        <dbReference type="SAM" id="Phobius"/>
    </source>
</evidence>
<feature type="transmembrane region" description="Helical" evidence="1">
    <location>
        <begin position="6"/>
        <end position="27"/>
    </location>
</feature>
<dbReference type="Proteomes" id="UP001652338">
    <property type="component" value="Unassembled WGS sequence"/>
</dbReference>
<dbReference type="EMBL" id="JAOQKE010000001">
    <property type="protein sequence ID" value="MCU6724013.1"/>
    <property type="molecule type" value="Genomic_DNA"/>
</dbReference>
<feature type="transmembrane region" description="Helical" evidence="1">
    <location>
        <begin position="63"/>
        <end position="84"/>
    </location>
</feature>
<dbReference type="Gene3D" id="1.20.1250.20">
    <property type="entry name" value="MFS general substrate transporter like domains"/>
    <property type="match status" value="1"/>
</dbReference>
<feature type="transmembrane region" description="Helical" evidence="1">
    <location>
        <begin position="147"/>
        <end position="164"/>
    </location>
</feature>
<gene>
    <name evidence="2" type="ORF">OCV47_01350</name>
</gene>
<dbReference type="InterPro" id="IPR036259">
    <property type="entry name" value="MFS_trans_sf"/>
</dbReference>
<feature type="transmembrane region" description="Helical" evidence="1">
    <location>
        <begin position="34"/>
        <end position="57"/>
    </location>
</feature>
<sequence>MSFEVIDNGIQVGLFLLFALFSLIHGIRKQDRRFWILSGCYACFSMGTLYYLIYLVIMGKVPQVFYVSEIAWMASYLFLLALCLMVTGKCQKRHSIVACVLTATEVAVVIGKRIFGPSYPFSIIFAMVIGVIFYHAVLDVQENRRGISFSMIGLIVWQLLLYIVSEHIRDYTPFNLYFVVDFLLMATVCSLFFWLKKEERE</sequence>
<keyword evidence="3" id="KW-1185">Reference proteome</keyword>
<keyword evidence="1" id="KW-0812">Transmembrane</keyword>
<reference evidence="2 3" key="1">
    <citation type="journal article" date="2021" name="ISME Commun">
        <title>Automated analysis of genomic sequences facilitates high-throughput and comprehensive description of bacteria.</title>
        <authorList>
            <person name="Hitch T.C.A."/>
        </authorList>
    </citation>
    <scope>NUCLEOTIDE SEQUENCE [LARGE SCALE GENOMIC DNA]</scope>
    <source>
        <strain evidence="2 3">Sanger_29</strain>
    </source>
</reference>
<feature type="transmembrane region" description="Helical" evidence="1">
    <location>
        <begin position="121"/>
        <end position="140"/>
    </location>
</feature>
<accession>A0ABT2SHT5</accession>
<dbReference type="SUPFAM" id="SSF103473">
    <property type="entry name" value="MFS general substrate transporter"/>
    <property type="match status" value="1"/>
</dbReference>
<keyword evidence="1" id="KW-0472">Membrane</keyword>
<feature type="transmembrane region" description="Helical" evidence="1">
    <location>
        <begin position="176"/>
        <end position="195"/>
    </location>
</feature>
<protein>
    <recommendedName>
        <fullName evidence="4">Histidine kinase</fullName>
    </recommendedName>
</protein>
<feature type="transmembrane region" description="Helical" evidence="1">
    <location>
        <begin position="96"/>
        <end position="115"/>
    </location>
</feature>